<reference evidence="6 7" key="1">
    <citation type="submission" date="2024-02" db="EMBL/GenBank/DDBJ databases">
        <title>Herpetosiphon gulosus NBRC 112829.</title>
        <authorList>
            <person name="Ichikawa N."/>
            <person name="Katano-Makiyama Y."/>
            <person name="Hidaka K."/>
        </authorList>
    </citation>
    <scope>NUCLEOTIDE SEQUENCE [LARGE SCALE GENOMIC DNA]</scope>
    <source>
        <strain evidence="6 7">NBRC 112829</strain>
    </source>
</reference>
<evidence type="ECO:0000259" key="5">
    <source>
        <dbReference type="Pfam" id="PF01609"/>
    </source>
</evidence>
<dbReference type="InterPro" id="IPR047952">
    <property type="entry name" value="Transpos_IS4"/>
</dbReference>
<evidence type="ECO:0000313" key="7">
    <source>
        <dbReference type="Proteomes" id="UP001428290"/>
    </source>
</evidence>
<feature type="domain" description="Transposase IS4-like" evidence="5">
    <location>
        <begin position="135"/>
        <end position="361"/>
    </location>
</feature>
<dbReference type="EMBL" id="BAABRU010000039">
    <property type="protein sequence ID" value="GAA5531252.1"/>
    <property type="molecule type" value="Genomic_DNA"/>
</dbReference>
<dbReference type="PANTHER" id="PTHR33258:SF1">
    <property type="entry name" value="TRANSPOSASE INSL FOR INSERTION SEQUENCE ELEMENT IS186A-RELATED"/>
    <property type="match status" value="1"/>
</dbReference>
<keyword evidence="4" id="KW-0233">DNA recombination</keyword>
<comment type="similarity">
    <text evidence="1">Belongs to the transposase 11 family.</text>
</comment>
<dbReference type="Gene3D" id="3.90.350.10">
    <property type="entry name" value="Transposase Inhibitor Protein From Tn5, Chain A, domain 1"/>
    <property type="match status" value="1"/>
</dbReference>
<dbReference type="NCBIfam" id="NF033592">
    <property type="entry name" value="transpos_IS4_1"/>
    <property type="match status" value="1"/>
</dbReference>
<evidence type="ECO:0000313" key="6">
    <source>
        <dbReference type="EMBL" id="GAA5531252.1"/>
    </source>
</evidence>
<evidence type="ECO:0000256" key="3">
    <source>
        <dbReference type="ARBA" id="ARBA00023125"/>
    </source>
</evidence>
<sequence length="440" mass="48664">MEIIPQISHAMQTLLTTTTEAITAAQQYVKRPDRAKFSPSTLVQTLVYGWLAQPTATVEQLAQMACRIGVDVSPQAIDQRFTMATADLLHQLVLASIHPVIAANPVTLPILLRFASVCVHASTAIGLPDALACTWRGCGNATTGRGATLKCGVQLDVLTGVITALDLVNGRAADRALPLQQRDLPPGSVLLADRGFYHLERLRQHDQQGVLWITRLPSNAVVAYPGHAAQPLATFVRELGPVATWDCAIIVGKEQQVHGRLVVTRVTQAVADQRRARIRQHAQHQHRMPSAAALALAEWNVVFTNVPRRLISTTEVWTVMRVRWQIELLFKLWKSHARIDDWRTANPARVLCEIYAKLIGLMFQQWLLAASSWHDPERRLFKAAPIVAGMAGELASTQADPPQFLRVLTRLAALIQRWATTNKRHQPPTTAQRLRALTAA</sequence>
<evidence type="ECO:0000256" key="2">
    <source>
        <dbReference type="ARBA" id="ARBA00022578"/>
    </source>
</evidence>
<organism evidence="6 7">
    <name type="scientific">Herpetosiphon gulosus</name>
    <dbReference type="NCBI Taxonomy" id="1973496"/>
    <lineage>
        <taxon>Bacteria</taxon>
        <taxon>Bacillati</taxon>
        <taxon>Chloroflexota</taxon>
        <taxon>Chloroflexia</taxon>
        <taxon>Herpetosiphonales</taxon>
        <taxon>Herpetosiphonaceae</taxon>
        <taxon>Herpetosiphon</taxon>
    </lineage>
</organism>
<dbReference type="InterPro" id="IPR002559">
    <property type="entry name" value="Transposase_11"/>
</dbReference>
<dbReference type="SUPFAM" id="SSF53098">
    <property type="entry name" value="Ribonuclease H-like"/>
    <property type="match status" value="1"/>
</dbReference>
<comment type="caution">
    <text evidence="6">The sequence shown here is derived from an EMBL/GenBank/DDBJ whole genome shotgun (WGS) entry which is preliminary data.</text>
</comment>
<dbReference type="InterPro" id="IPR012337">
    <property type="entry name" value="RNaseH-like_sf"/>
</dbReference>
<keyword evidence="3" id="KW-0238">DNA-binding</keyword>
<name>A0ABP9X779_9CHLR</name>
<proteinExistence type="inferred from homology"/>
<dbReference type="Proteomes" id="UP001428290">
    <property type="component" value="Unassembled WGS sequence"/>
</dbReference>
<accession>A0ABP9X779</accession>
<keyword evidence="7" id="KW-1185">Reference proteome</keyword>
<dbReference type="PANTHER" id="PTHR33258">
    <property type="entry name" value="TRANSPOSASE INSL FOR INSERTION SEQUENCE ELEMENT IS186A-RELATED"/>
    <property type="match status" value="1"/>
</dbReference>
<gene>
    <name evidence="6" type="ORF">Hgul01_05077</name>
</gene>
<evidence type="ECO:0000256" key="1">
    <source>
        <dbReference type="ARBA" id="ARBA00010075"/>
    </source>
</evidence>
<keyword evidence="2" id="KW-0815">Transposition</keyword>
<dbReference type="Pfam" id="PF01609">
    <property type="entry name" value="DDE_Tnp_1"/>
    <property type="match status" value="1"/>
</dbReference>
<evidence type="ECO:0000256" key="4">
    <source>
        <dbReference type="ARBA" id="ARBA00023172"/>
    </source>
</evidence>
<protein>
    <recommendedName>
        <fullName evidence="5">Transposase IS4-like domain-containing protein</fullName>
    </recommendedName>
</protein>